<name>A0AAD3DX37_9CHLO</name>
<evidence type="ECO:0000256" key="1">
    <source>
        <dbReference type="ARBA" id="ARBA00006992"/>
    </source>
</evidence>
<feature type="domain" description="SBNO alpha/beta" evidence="3">
    <location>
        <begin position="311"/>
        <end position="417"/>
    </location>
</feature>
<proteinExistence type="inferred from homology"/>
<dbReference type="AlphaFoldDB" id="A0AAD3DX37"/>
<dbReference type="PANTHER" id="PTHR12706">
    <property type="entry name" value="STRAWBERRY NOTCH-RELATED"/>
    <property type="match status" value="1"/>
</dbReference>
<dbReference type="InterPro" id="IPR026741">
    <property type="entry name" value="SNO"/>
</dbReference>
<sequence>MAEKNDFMEGRKVVAIISDAASTGISLQADRRVPNQRRRFHITLELPWSADKAIQQFGRSHRSNQASAPEYCLLVTQCGGEYRFAGAVAKRLTSLGALLRGDRRALGASSDLKPFDVDNKYGEQAVGRLLECVASGHHTVAGAATGELPAELLPPSVAATPVGSMHRQSAFLQHMQRCLKTMGLLQEGSGYFMIDRKDSNTSVVKFLNRLLGLTLRDQDLLFKYFLSIMDSLIKQARSAGDYEEGILNLANSRVKVAHEEVVHRDRETGAATSCLEVEVDDGLPWGEAVGAMEAALADMRAEQAPPQFMAKVGFYVARRNPNVGGTGHPLVVLATALRSTVTGAGGRPVMRFRIQRPNQIKGHVFSAAELDEKYRKVDLETGQRHWQFWYDYLDRGCLHGNDCVRRRREGKCSYGSRFYRLHLVAGAVLPVLRRLFETVQRSGKKTVPRVARVTIREEGGQKKE</sequence>
<comment type="caution">
    <text evidence="4">The sequence shown here is derived from an EMBL/GenBank/DDBJ whole genome shotgun (WGS) entry which is preliminary data.</text>
</comment>
<keyword evidence="5" id="KW-1185">Reference proteome</keyword>
<dbReference type="EMBL" id="BMAR01000025">
    <property type="protein sequence ID" value="GFR48737.1"/>
    <property type="molecule type" value="Genomic_DNA"/>
</dbReference>
<protein>
    <recommendedName>
        <fullName evidence="6">Strawberry notch helicase C domain-containing protein</fullName>
    </recommendedName>
</protein>
<reference evidence="4 5" key="1">
    <citation type="journal article" date="2021" name="Sci. Rep.">
        <title>Genome sequencing of the multicellular alga Astrephomene provides insights into convergent evolution of germ-soma differentiation.</title>
        <authorList>
            <person name="Yamashita S."/>
            <person name="Yamamoto K."/>
            <person name="Matsuzaki R."/>
            <person name="Suzuki S."/>
            <person name="Yamaguchi H."/>
            <person name="Hirooka S."/>
            <person name="Minakuchi Y."/>
            <person name="Miyagishima S."/>
            <person name="Kawachi M."/>
            <person name="Toyoda A."/>
            <person name="Nozaki H."/>
        </authorList>
    </citation>
    <scope>NUCLEOTIDE SEQUENCE [LARGE SCALE GENOMIC DNA]</scope>
    <source>
        <strain evidence="4 5">NIES-4017</strain>
    </source>
</reference>
<feature type="non-terminal residue" evidence="4">
    <location>
        <position position="1"/>
    </location>
</feature>
<dbReference type="InterPro" id="IPR026937">
    <property type="entry name" value="SBNO_Helicase_C_dom"/>
</dbReference>
<evidence type="ECO:0000259" key="2">
    <source>
        <dbReference type="Pfam" id="PF13871"/>
    </source>
</evidence>
<comment type="similarity">
    <text evidence="1">Belongs to the SBNO family.</text>
</comment>
<dbReference type="PANTHER" id="PTHR12706:SF30">
    <property type="entry name" value="PROTEIN STRAWBERRY NOTCH-RELATED"/>
    <property type="match status" value="1"/>
</dbReference>
<evidence type="ECO:0000313" key="4">
    <source>
        <dbReference type="EMBL" id="GFR48737.1"/>
    </source>
</evidence>
<feature type="domain" description="Strawberry notch helicase C" evidence="2">
    <location>
        <begin position="1"/>
        <end position="247"/>
    </location>
</feature>
<dbReference type="GO" id="GO:0042393">
    <property type="term" value="F:histone binding"/>
    <property type="evidence" value="ECO:0007669"/>
    <property type="project" value="TreeGrafter"/>
</dbReference>
<accession>A0AAD3DX37</accession>
<dbReference type="Pfam" id="PF25373">
    <property type="entry name" value="SBNO"/>
    <property type="match status" value="1"/>
</dbReference>
<dbReference type="Proteomes" id="UP001054857">
    <property type="component" value="Unassembled WGS sequence"/>
</dbReference>
<dbReference type="InterPro" id="IPR027417">
    <property type="entry name" value="P-loop_NTPase"/>
</dbReference>
<evidence type="ECO:0000259" key="3">
    <source>
        <dbReference type="Pfam" id="PF25373"/>
    </source>
</evidence>
<dbReference type="SUPFAM" id="SSF52540">
    <property type="entry name" value="P-loop containing nucleoside triphosphate hydrolases"/>
    <property type="match status" value="1"/>
</dbReference>
<evidence type="ECO:0008006" key="6">
    <source>
        <dbReference type="Google" id="ProtNLM"/>
    </source>
</evidence>
<gene>
    <name evidence="4" type="ORF">Agub_g10695</name>
</gene>
<organism evidence="4 5">
    <name type="scientific">Astrephomene gubernaculifera</name>
    <dbReference type="NCBI Taxonomy" id="47775"/>
    <lineage>
        <taxon>Eukaryota</taxon>
        <taxon>Viridiplantae</taxon>
        <taxon>Chlorophyta</taxon>
        <taxon>core chlorophytes</taxon>
        <taxon>Chlorophyceae</taxon>
        <taxon>CS clade</taxon>
        <taxon>Chlamydomonadales</taxon>
        <taxon>Astrephomenaceae</taxon>
        <taxon>Astrephomene</taxon>
    </lineage>
</organism>
<dbReference type="GO" id="GO:0005634">
    <property type="term" value="C:nucleus"/>
    <property type="evidence" value="ECO:0007669"/>
    <property type="project" value="TreeGrafter"/>
</dbReference>
<evidence type="ECO:0000313" key="5">
    <source>
        <dbReference type="Proteomes" id="UP001054857"/>
    </source>
</evidence>
<dbReference type="GO" id="GO:0006355">
    <property type="term" value="P:regulation of DNA-templated transcription"/>
    <property type="evidence" value="ECO:0007669"/>
    <property type="project" value="InterPro"/>
</dbReference>
<dbReference type="GO" id="GO:0031490">
    <property type="term" value="F:chromatin DNA binding"/>
    <property type="evidence" value="ECO:0007669"/>
    <property type="project" value="TreeGrafter"/>
</dbReference>
<dbReference type="InterPro" id="IPR057332">
    <property type="entry name" value="SBNO_a/b_dom"/>
</dbReference>
<dbReference type="Pfam" id="PF13871">
    <property type="entry name" value="Helicase_C_4"/>
    <property type="match status" value="1"/>
</dbReference>